<dbReference type="SUPFAM" id="SSF53335">
    <property type="entry name" value="S-adenosyl-L-methionine-dependent methyltransferases"/>
    <property type="match status" value="1"/>
</dbReference>
<dbReference type="EMBL" id="CP147920">
    <property type="protein sequence ID" value="XAU15983.1"/>
    <property type="molecule type" value="Genomic_DNA"/>
</dbReference>
<comment type="similarity">
    <text evidence="1 7">Belongs to the methyltransferase superfamily. RsmH family.</text>
</comment>
<feature type="binding site" evidence="7">
    <location>
        <position position="53"/>
    </location>
    <ligand>
        <name>S-adenosyl-L-methionine</name>
        <dbReference type="ChEBI" id="CHEBI:59789"/>
    </ligand>
</feature>
<protein>
    <recommendedName>
        <fullName evidence="7">Ribosomal RNA small subunit methyltransferase H</fullName>
        <ecNumber evidence="7">2.1.1.199</ecNumber>
    </recommendedName>
    <alternativeName>
        <fullName evidence="7">16S rRNA m(4)C1402 methyltransferase</fullName>
    </alternativeName>
    <alternativeName>
        <fullName evidence="7">rRNA (cytosine-N(4)-)-methyltransferase RsmH</fullName>
    </alternativeName>
</protein>
<accession>A0ABZ3HDT7</accession>
<dbReference type="InterPro" id="IPR029063">
    <property type="entry name" value="SAM-dependent_MTases_sf"/>
</dbReference>
<dbReference type="InterPro" id="IPR002903">
    <property type="entry name" value="RsmH"/>
</dbReference>
<comment type="catalytic activity">
    <reaction evidence="7">
        <text>cytidine(1402) in 16S rRNA + S-adenosyl-L-methionine = N(4)-methylcytidine(1402) in 16S rRNA + S-adenosyl-L-homocysteine + H(+)</text>
        <dbReference type="Rhea" id="RHEA:42928"/>
        <dbReference type="Rhea" id="RHEA-COMP:10286"/>
        <dbReference type="Rhea" id="RHEA-COMP:10287"/>
        <dbReference type="ChEBI" id="CHEBI:15378"/>
        <dbReference type="ChEBI" id="CHEBI:57856"/>
        <dbReference type="ChEBI" id="CHEBI:59789"/>
        <dbReference type="ChEBI" id="CHEBI:74506"/>
        <dbReference type="ChEBI" id="CHEBI:82748"/>
        <dbReference type="EC" id="2.1.1.199"/>
    </reaction>
</comment>
<dbReference type="HAMAP" id="MF_01007">
    <property type="entry name" value="16SrRNA_methyltr_H"/>
    <property type="match status" value="1"/>
</dbReference>
<comment type="subcellular location">
    <subcellularLocation>
        <location evidence="7">Cytoplasm</location>
    </subcellularLocation>
</comment>
<dbReference type="NCBIfam" id="TIGR00006">
    <property type="entry name" value="16S rRNA (cytosine(1402)-N(4))-methyltransferase RsmH"/>
    <property type="match status" value="1"/>
</dbReference>
<organism evidence="8 9">
    <name type="scientific">Sulfurimonas diazotrophicus</name>
    <dbReference type="NCBI Taxonomy" id="3131939"/>
    <lineage>
        <taxon>Bacteria</taxon>
        <taxon>Pseudomonadati</taxon>
        <taxon>Campylobacterota</taxon>
        <taxon>Epsilonproteobacteria</taxon>
        <taxon>Campylobacterales</taxon>
        <taxon>Sulfurimonadaceae</taxon>
        <taxon>Sulfurimonas</taxon>
    </lineage>
</organism>
<dbReference type="PANTHER" id="PTHR11265">
    <property type="entry name" value="S-ADENOSYL-METHYLTRANSFERASE MRAW"/>
    <property type="match status" value="1"/>
</dbReference>
<keyword evidence="5 7" id="KW-0808">Transferase</keyword>
<dbReference type="Gene3D" id="1.10.150.170">
    <property type="entry name" value="Putative methyltransferase TM0872, insert domain"/>
    <property type="match status" value="1"/>
</dbReference>
<dbReference type="EC" id="2.1.1.199" evidence="7"/>
<evidence type="ECO:0000256" key="2">
    <source>
        <dbReference type="ARBA" id="ARBA00022490"/>
    </source>
</evidence>
<dbReference type="InterPro" id="IPR023397">
    <property type="entry name" value="SAM-dep_MeTrfase_MraW_recog"/>
</dbReference>
<evidence type="ECO:0000256" key="3">
    <source>
        <dbReference type="ARBA" id="ARBA00022552"/>
    </source>
</evidence>
<evidence type="ECO:0000313" key="8">
    <source>
        <dbReference type="EMBL" id="XAU15983.1"/>
    </source>
</evidence>
<keyword evidence="6 7" id="KW-0949">S-adenosyl-L-methionine</keyword>
<feature type="binding site" evidence="7">
    <location>
        <begin position="34"/>
        <end position="36"/>
    </location>
    <ligand>
        <name>S-adenosyl-L-methionine</name>
        <dbReference type="ChEBI" id="CHEBI:59789"/>
    </ligand>
</feature>
<gene>
    <name evidence="7 8" type="primary">rsmH</name>
    <name evidence="8" type="ORF">WCY31_04575</name>
</gene>
<keyword evidence="4 7" id="KW-0489">Methyltransferase</keyword>
<dbReference type="PANTHER" id="PTHR11265:SF0">
    <property type="entry name" value="12S RRNA N4-METHYLCYTIDINE METHYLTRANSFERASE"/>
    <property type="match status" value="1"/>
</dbReference>
<evidence type="ECO:0000313" key="9">
    <source>
        <dbReference type="Proteomes" id="UP001447842"/>
    </source>
</evidence>
<sequence>MQNIPHIPVLYREVTEAFSGCEAGIVVDCTMGYGGHSSLLLEANPKLRLVGIDQDETAIRFSTERLAPFAERVEIRKGRFSAVLETIVRDYGAEQIRGVLADIGVSSLQLDEKDRGFSFESETLDMRMDPSAPLDAATVVNTYAEAELERILRDYGEVPNARKIAQVIATQRPFTSAKALAEAVRPFAPRGKKIHPATLVMQAIRIEVNDELGELNRLLDVCERACFPEAVIGIISFHSLEDRIVKQRFAQWSRNCICPSDAMRCTCGNDHAIGRPRPKKPITARSDELKENPRSRSAKLRLFEMNCHGR</sequence>
<evidence type="ECO:0000256" key="7">
    <source>
        <dbReference type="HAMAP-Rule" id="MF_01007"/>
    </source>
</evidence>
<feature type="binding site" evidence="7">
    <location>
        <position position="109"/>
    </location>
    <ligand>
        <name>S-adenosyl-L-methionine</name>
        <dbReference type="ChEBI" id="CHEBI:59789"/>
    </ligand>
</feature>
<evidence type="ECO:0000256" key="6">
    <source>
        <dbReference type="ARBA" id="ARBA00022691"/>
    </source>
</evidence>
<feature type="binding site" evidence="7">
    <location>
        <position position="102"/>
    </location>
    <ligand>
        <name>S-adenosyl-L-methionine</name>
        <dbReference type="ChEBI" id="CHEBI:59789"/>
    </ligand>
</feature>
<dbReference type="GO" id="GO:0032259">
    <property type="term" value="P:methylation"/>
    <property type="evidence" value="ECO:0007669"/>
    <property type="project" value="UniProtKB-KW"/>
</dbReference>
<comment type="function">
    <text evidence="7">Specifically methylates the N4 position of cytidine in position 1402 (C1402) of 16S rRNA.</text>
</comment>
<dbReference type="RefSeq" id="WP_345973354.1">
    <property type="nucleotide sequence ID" value="NZ_CP147920.1"/>
</dbReference>
<evidence type="ECO:0000256" key="5">
    <source>
        <dbReference type="ARBA" id="ARBA00022679"/>
    </source>
</evidence>
<feature type="binding site" evidence="7">
    <location>
        <position position="80"/>
    </location>
    <ligand>
        <name>S-adenosyl-L-methionine</name>
        <dbReference type="ChEBI" id="CHEBI:59789"/>
    </ligand>
</feature>
<dbReference type="SUPFAM" id="SSF81799">
    <property type="entry name" value="Putative methyltransferase TM0872, insert domain"/>
    <property type="match status" value="1"/>
</dbReference>
<dbReference type="Proteomes" id="UP001447842">
    <property type="component" value="Chromosome"/>
</dbReference>
<dbReference type="GO" id="GO:0008168">
    <property type="term" value="F:methyltransferase activity"/>
    <property type="evidence" value="ECO:0007669"/>
    <property type="project" value="UniProtKB-KW"/>
</dbReference>
<keyword evidence="2 7" id="KW-0963">Cytoplasm</keyword>
<dbReference type="Gene3D" id="3.40.50.150">
    <property type="entry name" value="Vaccinia Virus protein VP39"/>
    <property type="match status" value="1"/>
</dbReference>
<name>A0ABZ3HDT7_9BACT</name>
<dbReference type="PIRSF" id="PIRSF004486">
    <property type="entry name" value="MraW"/>
    <property type="match status" value="1"/>
</dbReference>
<keyword evidence="9" id="KW-1185">Reference proteome</keyword>
<dbReference type="Pfam" id="PF01795">
    <property type="entry name" value="Methyltransf_5"/>
    <property type="match status" value="1"/>
</dbReference>
<evidence type="ECO:0000256" key="1">
    <source>
        <dbReference type="ARBA" id="ARBA00010396"/>
    </source>
</evidence>
<evidence type="ECO:0000256" key="4">
    <source>
        <dbReference type="ARBA" id="ARBA00022603"/>
    </source>
</evidence>
<reference evidence="8 9" key="1">
    <citation type="submission" date="2024-03" db="EMBL/GenBank/DDBJ databases">
        <title>Sulfurimonas sp. HSL3-1.</title>
        <authorList>
            <person name="Wang S."/>
        </authorList>
    </citation>
    <scope>NUCLEOTIDE SEQUENCE [LARGE SCALE GENOMIC DNA]</scope>
    <source>
        <strain evidence="8 9">HSL3-1</strain>
    </source>
</reference>
<keyword evidence="3 7" id="KW-0698">rRNA processing</keyword>
<proteinExistence type="inferred from homology"/>